<dbReference type="STRING" id="1086013.SAMN05421774_101887"/>
<dbReference type="PANTHER" id="PTHR37844:SF2">
    <property type="entry name" value="SER_THR PROTEIN PHOSPHATASE SUPERFAMILY (AFU_ORTHOLOGUE AFUA_1G14840)"/>
    <property type="match status" value="1"/>
</dbReference>
<organism evidence="2 3">
    <name type="scientific">Gemmobacter megaterium</name>
    <dbReference type="NCBI Taxonomy" id="1086013"/>
    <lineage>
        <taxon>Bacteria</taxon>
        <taxon>Pseudomonadati</taxon>
        <taxon>Pseudomonadota</taxon>
        <taxon>Alphaproteobacteria</taxon>
        <taxon>Rhodobacterales</taxon>
        <taxon>Paracoccaceae</taxon>
        <taxon>Gemmobacter</taxon>
    </lineage>
</organism>
<proteinExistence type="predicted"/>
<keyword evidence="3" id="KW-1185">Reference proteome</keyword>
<dbReference type="EMBL" id="FTOT01000001">
    <property type="protein sequence ID" value="SIS68460.1"/>
    <property type="molecule type" value="Genomic_DNA"/>
</dbReference>
<dbReference type="AlphaFoldDB" id="A0A1N7L456"/>
<feature type="domain" description="Calcineurin-like phosphoesterase" evidence="1">
    <location>
        <begin position="1"/>
        <end position="224"/>
    </location>
</feature>
<dbReference type="InterPro" id="IPR029052">
    <property type="entry name" value="Metallo-depent_PP-like"/>
</dbReference>
<sequence>MKVLVTADVHLDAWQRAGRDPFPSLARALSTVDAVILAGDLTNNPRLRWSAALSRLSEIVAPEKVYIFPGNHDYYHFRLDGDDVLRGIVEDAGMNWAQKAGLEFDGVRFLCATLWTDFLLSGSKTTAQNAAWFAMNDYRQISRNAAGDLLLPGHTSDLHAEHLAWLTDEISRSFAGRTVIVTHHCPSPSATGEVDRLTPAFTSNLDDWIIRHRPDLWLFGHTHRHLSGRVGRTRIMNISLGYPDDVPSVREAEILLRGLVDTESPGMLAYGPP</sequence>
<dbReference type="Gene3D" id="3.60.21.10">
    <property type="match status" value="1"/>
</dbReference>
<name>A0A1N7L456_9RHOB</name>
<protein>
    <submittedName>
        <fullName evidence="2">Calcineurin-like phosphoesterase</fullName>
    </submittedName>
</protein>
<dbReference type="Proteomes" id="UP000186141">
    <property type="component" value="Unassembled WGS sequence"/>
</dbReference>
<evidence type="ECO:0000259" key="1">
    <source>
        <dbReference type="Pfam" id="PF00149"/>
    </source>
</evidence>
<reference evidence="2 3" key="1">
    <citation type="submission" date="2017-01" db="EMBL/GenBank/DDBJ databases">
        <authorList>
            <person name="Mah S.A."/>
            <person name="Swanson W.J."/>
            <person name="Moy G.W."/>
            <person name="Vacquier V.D."/>
        </authorList>
    </citation>
    <scope>NUCLEOTIDE SEQUENCE [LARGE SCALE GENOMIC DNA]</scope>
    <source>
        <strain evidence="2 3">DSM 26375</strain>
    </source>
</reference>
<gene>
    <name evidence="2" type="ORF">SAMN05421774_101887</name>
</gene>
<evidence type="ECO:0000313" key="2">
    <source>
        <dbReference type="EMBL" id="SIS68460.1"/>
    </source>
</evidence>
<evidence type="ECO:0000313" key="3">
    <source>
        <dbReference type="Proteomes" id="UP000186141"/>
    </source>
</evidence>
<dbReference type="SUPFAM" id="SSF56300">
    <property type="entry name" value="Metallo-dependent phosphatases"/>
    <property type="match status" value="1"/>
</dbReference>
<dbReference type="Pfam" id="PF00149">
    <property type="entry name" value="Metallophos"/>
    <property type="match status" value="1"/>
</dbReference>
<dbReference type="PANTHER" id="PTHR37844">
    <property type="entry name" value="SER/THR PROTEIN PHOSPHATASE SUPERFAMILY (AFU_ORTHOLOGUE AFUA_1G14840)"/>
    <property type="match status" value="1"/>
</dbReference>
<dbReference type="GO" id="GO:0016787">
    <property type="term" value="F:hydrolase activity"/>
    <property type="evidence" value="ECO:0007669"/>
    <property type="project" value="InterPro"/>
</dbReference>
<dbReference type="OrthoDB" id="356681at2"/>
<dbReference type="InterPro" id="IPR004843">
    <property type="entry name" value="Calcineurin-like_PHP"/>
</dbReference>
<accession>A0A1N7L456</accession>
<dbReference type="RefSeq" id="WP_076529029.1">
    <property type="nucleotide sequence ID" value="NZ_BMEH01000001.1"/>
</dbReference>